<dbReference type="OrthoDB" id="9808281at2"/>
<dbReference type="InterPro" id="IPR008278">
    <property type="entry name" value="4-PPantetheinyl_Trfase_dom"/>
</dbReference>
<dbReference type="Pfam" id="PF01648">
    <property type="entry name" value="ACPS"/>
    <property type="match status" value="1"/>
</dbReference>
<protein>
    <submittedName>
        <fullName evidence="4 5">Orphan protein</fullName>
    </submittedName>
</protein>
<dbReference type="GO" id="GO:0019878">
    <property type="term" value="P:lysine biosynthetic process via aminoadipic acid"/>
    <property type="evidence" value="ECO:0007669"/>
    <property type="project" value="TreeGrafter"/>
</dbReference>
<dbReference type="InterPro" id="IPR037143">
    <property type="entry name" value="4-PPantetheinyl_Trfase_dom_sf"/>
</dbReference>
<gene>
    <name evidence="4" type="ORF">MT2528_1519</name>
    <name evidence="5" type="ORF">NVI5450_1718</name>
</gene>
<evidence type="ECO:0000259" key="3">
    <source>
        <dbReference type="Pfam" id="PF01648"/>
    </source>
</evidence>
<feature type="domain" description="4'-phosphopantetheinyl transferase" evidence="3">
    <location>
        <begin position="139"/>
        <end position="211"/>
    </location>
</feature>
<dbReference type="Proteomes" id="UP000183794">
    <property type="component" value="Unassembled WGS sequence"/>
</dbReference>
<dbReference type="PATRIC" id="fig|80854.5.peg.3603"/>
<dbReference type="GO" id="GO:0005829">
    <property type="term" value="C:cytosol"/>
    <property type="evidence" value="ECO:0007669"/>
    <property type="project" value="TreeGrafter"/>
</dbReference>
<dbReference type="Gene3D" id="3.90.470.20">
    <property type="entry name" value="4'-phosphopantetheinyl transferase domain"/>
    <property type="match status" value="2"/>
</dbReference>
<name>A0A090IGE8_9GAMM</name>
<dbReference type="Proteomes" id="UP000182660">
    <property type="component" value="Unassembled WGS sequence"/>
</dbReference>
<dbReference type="STRING" id="80854.MVIS_3405"/>
<dbReference type="EMBL" id="FPLD01000051">
    <property type="protein sequence ID" value="SGY95433.1"/>
    <property type="molecule type" value="Genomic_DNA"/>
</dbReference>
<proteinExistence type="inferred from homology"/>
<keyword evidence="2" id="KW-0808">Transferase</keyword>
<evidence type="ECO:0000256" key="2">
    <source>
        <dbReference type="ARBA" id="ARBA00022679"/>
    </source>
</evidence>
<dbReference type="HOGENOM" id="CLU_096437_0_0_6"/>
<evidence type="ECO:0000313" key="7">
    <source>
        <dbReference type="Proteomes" id="UP000183794"/>
    </source>
</evidence>
<organism evidence="5 7">
    <name type="scientific">Moritella viscosa</name>
    <dbReference type="NCBI Taxonomy" id="80854"/>
    <lineage>
        <taxon>Bacteria</taxon>
        <taxon>Pseudomonadati</taxon>
        <taxon>Pseudomonadota</taxon>
        <taxon>Gammaproteobacteria</taxon>
        <taxon>Alteromonadales</taxon>
        <taxon>Moritellaceae</taxon>
        <taxon>Moritella</taxon>
    </lineage>
</organism>
<dbReference type="RefSeq" id="WP_045111417.1">
    <property type="nucleotide sequence ID" value="NZ_CAWQZC010000118.1"/>
</dbReference>
<accession>A0A090IGE8</accession>
<dbReference type="PANTHER" id="PTHR12215:SF10">
    <property type="entry name" value="L-AMINOADIPATE-SEMIALDEHYDE DEHYDROGENASE-PHOSPHOPANTETHEINYL TRANSFERASE"/>
    <property type="match status" value="1"/>
</dbReference>
<dbReference type="GO" id="GO:0008897">
    <property type="term" value="F:holo-[acyl-carrier-protein] synthase activity"/>
    <property type="evidence" value="ECO:0007669"/>
    <property type="project" value="InterPro"/>
</dbReference>
<dbReference type="InterPro" id="IPR050559">
    <property type="entry name" value="P-Pant_transferase_sf"/>
</dbReference>
<dbReference type="GeneID" id="61295403"/>
<dbReference type="GO" id="GO:0000287">
    <property type="term" value="F:magnesium ion binding"/>
    <property type="evidence" value="ECO:0007669"/>
    <property type="project" value="InterPro"/>
</dbReference>
<evidence type="ECO:0000313" key="4">
    <source>
        <dbReference type="EMBL" id="SGY88453.1"/>
    </source>
</evidence>
<dbReference type="SUPFAM" id="SSF56214">
    <property type="entry name" value="4'-phosphopantetheinyl transferase"/>
    <property type="match status" value="2"/>
</dbReference>
<dbReference type="PANTHER" id="PTHR12215">
    <property type="entry name" value="PHOSPHOPANTETHEINE TRANSFERASE"/>
    <property type="match status" value="1"/>
</dbReference>
<reference evidence="5 7" key="1">
    <citation type="submission" date="2016-11" db="EMBL/GenBank/DDBJ databases">
        <authorList>
            <person name="Jaros S."/>
            <person name="Januszkiewicz K."/>
            <person name="Wedrychowicz H."/>
        </authorList>
    </citation>
    <scope>NUCLEOTIDE SEQUENCE [LARGE SCALE GENOMIC DNA]</scope>
    <source>
        <strain evidence="5">NVI 5450</strain>
    </source>
</reference>
<evidence type="ECO:0000256" key="1">
    <source>
        <dbReference type="ARBA" id="ARBA00010990"/>
    </source>
</evidence>
<sequence>MPHTELFFSQQLTFTSHTDLPANIDSTIEAYLFNSNTISSKQITSFAEHYLHPREYEVFTKRKQQQAQKEYLATRIIIKTYASQCLGYDFTELYVLFDTEKNDLKIYHNEDIIPLKCCISHSHGQVLIALAPTTLQIKLGVDLEWISTKRSLERIANHYYHAEELAACTAQSLILKAQSFYRIWTLKEALAKAIKQPIAALLRDNVFNHCEQLHVRSGCYEEFDLSIISDLVFTDNIKILTGVFDQDFRNVK</sequence>
<keyword evidence="6" id="KW-1185">Reference proteome</keyword>
<evidence type="ECO:0000313" key="5">
    <source>
        <dbReference type="EMBL" id="SGY95433.1"/>
    </source>
</evidence>
<comment type="similarity">
    <text evidence="1">Belongs to the P-Pant transferase superfamily. Gsp/Sfp/HetI/AcpT family.</text>
</comment>
<dbReference type="AlphaFoldDB" id="A0A090IGE8"/>
<dbReference type="KEGG" id="mvs:MVIS_3405"/>
<evidence type="ECO:0000313" key="6">
    <source>
        <dbReference type="Proteomes" id="UP000182660"/>
    </source>
</evidence>
<reference evidence="4 6" key="2">
    <citation type="submission" date="2016-11" db="EMBL/GenBank/DDBJ databases">
        <authorList>
            <person name="Klemetsen T."/>
        </authorList>
    </citation>
    <scope>NUCLEOTIDE SEQUENCE [LARGE SCALE GENOMIC DNA]</scope>
    <source>
        <strain evidence="4">MT 2528</strain>
    </source>
</reference>
<dbReference type="EMBL" id="FPLJ01000039">
    <property type="protein sequence ID" value="SGY88453.1"/>
    <property type="molecule type" value="Genomic_DNA"/>
</dbReference>